<dbReference type="EMBL" id="CAUEEQ010061319">
    <property type="protein sequence ID" value="CAJ0964534.1"/>
    <property type="molecule type" value="Genomic_DNA"/>
</dbReference>
<evidence type="ECO:0000259" key="10">
    <source>
        <dbReference type="PROSITE" id="PS51465"/>
    </source>
</evidence>
<keyword evidence="4 8" id="KW-0812">Transmembrane</keyword>
<dbReference type="Pfam" id="PF07648">
    <property type="entry name" value="Kazal_2"/>
    <property type="match status" value="1"/>
</dbReference>
<evidence type="ECO:0000256" key="5">
    <source>
        <dbReference type="ARBA" id="ARBA00022989"/>
    </source>
</evidence>
<sequence>MAAEKETSELNNLNISAPTNDGAIPNPQKKGASCCSSLKTFLVALCFSYFAKAYSGSYVKSSITQIERRFDISSSTAGMVDGSFEFGNLLVIAFVSYFGAKFHRPRIIAAGCFLMALGSFLSAMPHFFMGPYKYEVARAQMTPLNNSTGRAYSISPCLANRTLTEDMKEGCVRETSSYMWVCVLVGNLLRGVGETPITPLGISYIDDFAGTENTPLYIACLHTISMFGPMAGFMLSSLFAKLYVDIGFVDLDTLTITPQDSRWVGAWWLGFIVAGVVNLMAGIPFCFLPKDMKTKETQPSPEGKKFKETEPSHIDQKATVEGFALSLKALAGNRLYVMLLLITLLQTNSFLGFITYKPKYMEQQYGQSISRANFITGVSTLPAAAVGMLLGGLLMKRYKLGILSTSKLVFTCFFVAFIMSMSVFMMGCDNGEVAGITVSYNGSKLDTLGDGRFFSPCNANCSCSTQQWDPVCGANNVTYMSACLAGCTSSTGSGKNTVYHNCSCIEALDLLPSVNSSVALGSCPRGDTCDRMFLIYVITQIFTTLVHATGGSPSYVILLCTIDSMVLYMRRGYIQITDITYSKLTMTDWYRGARTLPPGAYSLQDGGEGDSRLRVAGGGSAPVLVRR</sequence>
<dbReference type="PROSITE" id="PS51465">
    <property type="entry name" value="KAZAL_2"/>
    <property type="match status" value="1"/>
</dbReference>
<evidence type="ECO:0000256" key="4">
    <source>
        <dbReference type="ARBA" id="ARBA00022692"/>
    </source>
</evidence>
<keyword evidence="8" id="KW-0813">Transport</keyword>
<comment type="similarity">
    <text evidence="2 8">Belongs to the organo anion transporter (TC 2.A.60) family.</text>
</comment>
<feature type="region of interest" description="Disordered" evidence="9">
    <location>
        <begin position="1"/>
        <end position="22"/>
    </location>
</feature>
<keyword evidence="7" id="KW-1015">Disulfide bond</keyword>
<dbReference type="SUPFAM" id="SSF100895">
    <property type="entry name" value="Kazal-type serine protease inhibitors"/>
    <property type="match status" value="1"/>
</dbReference>
<feature type="transmembrane region" description="Helical" evidence="8">
    <location>
        <begin position="106"/>
        <end position="128"/>
    </location>
</feature>
<keyword evidence="8" id="KW-0406">Ion transport</keyword>
<comment type="caution">
    <text evidence="8">Lacks conserved residue(s) required for the propagation of feature annotation.</text>
</comment>
<proteinExistence type="inferred from homology"/>
<evidence type="ECO:0000256" key="9">
    <source>
        <dbReference type="SAM" id="MobiDB-lite"/>
    </source>
</evidence>
<organism evidence="11 12">
    <name type="scientific">Ranitomeya imitator</name>
    <name type="common">mimic poison frog</name>
    <dbReference type="NCBI Taxonomy" id="111125"/>
    <lineage>
        <taxon>Eukaryota</taxon>
        <taxon>Metazoa</taxon>
        <taxon>Chordata</taxon>
        <taxon>Craniata</taxon>
        <taxon>Vertebrata</taxon>
        <taxon>Euteleostomi</taxon>
        <taxon>Amphibia</taxon>
        <taxon>Batrachia</taxon>
        <taxon>Anura</taxon>
        <taxon>Neobatrachia</taxon>
        <taxon>Hyloidea</taxon>
        <taxon>Dendrobatidae</taxon>
        <taxon>Dendrobatinae</taxon>
        <taxon>Ranitomeya</taxon>
    </lineage>
</organism>
<protein>
    <recommendedName>
        <fullName evidence="8">Solute carrier organic anion transporter family member</fullName>
    </recommendedName>
</protein>
<feature type="transmembrane region" description="Helical" evidence="8">
    <location>
        <begin position="335"/>
        <end position="354"/>
    </location>
</feature>
<name>A0ABN9MJV3_9NEOB</name>
<feature type="domain" description="Kazal-like" evidence="10">
    <location>
        <begin position="451"/>
        <end position="506"/>
    </location>
</feature>
<comment type="caution">
    <text evidence="11">The sequence shown here is derived from an EMBL/GenBank/DDBJ whole genome shotgun (WGS) entry which is preliminary data.</text>
</comment>
<dbReference type="InterPro" id="IPR036259">
    <property type="entry name" value="MFS_trans_sf"/>
</dbReference>
<evidence type="ECO:0000256" key="7">
    <source>
        <dbReference type="ARBA" id="ARBA00023157"/>
    </source>
</evidence>
<keyword evidence="6 8" id="KW-0472">Membrane</keyword>
<feature type="transmembrane region" description="Helical" evidence="8">
    <location>
        <begin position="374"/>
        <end position="395"/>
    </location>
</feature>
<evidence type="ECO:0000313" key="11">
    <source>
        <dbReference type="EMBL" id="CAJ0964534.1"/>
    </source>
</evidence>
<evidence type="ECO:0000313" key="12">
    <source>
        <dbReference type="Proteomes" id="UP001176940"/>
    </source>
</evidence>
<keyword evidence="5 8" id="KW-1133">Transmembrane helix</keyword>
<dbReference type="Pfam" id="PF03137">
    <property type="entry name" value="OATP"/>
    <property type="match status" value="1"/>
</dbReference>
<accession>A0ABN9MJV3</accession>
<feature type="transmembrane region" description="Helical" evidence="8">
    <location>
        <begin position="264"/>
        <end position="288"/>
    </location>
</feature>
<dbReference type="Gene3D" id="3.30.60.30">
    <property type="match status" value="1"/>
</dbReference>
<reference evidence="11" key="1">
    <citation type="submission" date="2023-07" db="EMBL/GenBank/DDBJ databases">
        <authorList>
            <person name="Stuckert A."/>
        </authorList>
    </citation>
    <scope>NUCLEOTIDE SEQUENCE</scope>
</reference>
<dbReference type="InterPro" id="IPR004156">
    <property type="entry name" value="OATP"/>
</dbReference>
<feature type="transmembrane region" description="Helical" evidence="8">
    <location>
        <begin position="407"/>
        <end position="427"/>
    </location>
</feature>
<gene>
    <name evidence="11" type="ORF">RIMI_LOCUS19319132</name>
</gene>
<dbReference type="InterPro" id="IPR002350">
    <property type="entry name" value="Kazal_dom"/>
</dbReference>
<evidence type="ECO:0000256" key="2">
    <source>
        <dbReference type="ARBA" id="ARBA00009657"/>
    </source>
</evidence>
<dbReference type="PANTHER" id="PTHR11388:SF89">
    <property type="entry name" value="SOLUTE CARRIER ORGANIC ANION TRANSPORTER FAMILY MEMBER 1B3"/>
    <property type="match status" value="1"/>
</dbReference>
<dbReference type="Proteomes" id="UP001176940">
    <property type="component" value="Unassembled WGS sequence"/>
</dbReference>
<feature type="compositionally biased region" description="Polar residues" evidence="9">
    <location>
        <begin position="9"/>
        <end position="19"/>
    </location>
</feature>
<evidence type="ECO:0000256" key="3">
    <source>
        <dbReference type="ARBA" id="ARBA00022475"/>
    </source>
</evidence>
<dbReference type="Gene3D" id="1.20.1250.20">
    <property type="entry name" value="MFS general substrate transporter like domains"/>
    <property type="match status" value="1"/>
</dbReference>
<evidence type="ECO:0000256" key="6">
    <source>
        <dbReference type="ARBA" id="ARBA00023136"/>
    </source>
</evidence>
<dbReference type="NCBIfam" id="TIGR00805">
    <property type="entry name" value="oat"/>
    <property type="match status" value="1"/>
</dbReference>
<keyword evidence="3" id="KW-1003">Cell membrane</keyword>
<comment type="subcellular location">
    <subcellularLocation>
        <location evidence="1 8">Cell membrane</location>
        <topology evidence="1 8">Multi-pass membrane protein</topology>
    </subcellularLocation>
</comment>
<dbReference type="SUPFAM" id="SSF103473">
    <property type="entry name" value="MFS general substrate transporter"/>
    <property type="match status" value="1"/>
</dbReference>
<keyword evidence="12" id="KW-1185">Reference proteome</keyword>
<evidence type="ECO:0000256" key="1">
    <source>
        <dbReference type="ARBA" id="ARBA00004651"/>
    </source>
</evidence>
<dbReference type="InterPro" id="IPR036058">
    <property type="entry name" value="Kazal_dom_sf"/>
</dbReference>
<dbReference type="PANTHER" id="PTHR11388">
    <property type="entry name" value="ORGANIC ANION TRANSPORTER"/>
    <property type="match status" value="1"/>
</dbReference>
<evidence type="ECO:0000256" key="8">
    <source>
        <dbReference type="RuleBase" id="RU362056"/>
    </source>
</evidence>
<feature type="transmembrane region" description="Helical" evidence="8">
    <location>
        <begin position="216"/>
        <end position="244"/>
    </location>
</feature>